<evidence type="ECO:0000313" key="10">
    <source>
        <dbReference type="Proteomes" id="UP000515152"/>
    </source>
</evidence>
<evidence type="ECO:0000256" key="3">
    <source>
        <dbReference type="ARBA" id="ARBA00022737"/>
    </source>
</evidence>
<evidence type="ECO:0000256" key="2">
    <source>
        <dbReference type="ARBA" id="ARBA00022490"/>
    </source>
</evidence>
<keyword evidence="4" id="KW-0547">Nucleotide-binding</keyword>
<dbReference type="Proteomes" id="UP000515152">
    <property type="component" value="Chromosome 13"/>
</dbReference>
<dbReference type="PANTHER" id="PTHR45690:SF19">
    <property type="entry name" value="NACHT, LRR AND PYD DOMAINS-CONTAINING PROTEIN 3"/>
    <property type="match status" value="1"/>
</dbReference>
<sequence>MGITALAPGEDPEEAASGFSPKAKYAKIVAQDGSHVSAPVLTRSLVQGNININSHNHYHGPGVSAPATPPQDPDPISKINEYKTSICSSYKKVKEYNSLSGENVLLADRYTELLIVETHRKQKEREEEIRCRGEDHQQVLKTRASEAYERITVDQLFKPDKDGDVPKAVILQGHSGYGKSFTAQKIMYDWASGKVFKDLFNLVLHLKCKELNDISEACSLVDLLSYCPSLTSETEEVLKDSNMKVLFLIDGFDELKFSFEKTSTVPPKDPFREAPVEATLSALLKGLLLPKCFLLVTTRSTASDKLSDLLSDSQRFTDILGFTEEGVNEYFQRFFKEKPLAKKAFDCVRTNETLYTACFIPVICWIICTVFREQEEEGLDITKGLETSTSIFVHFVSILLKHHCQGLSQPAEETLLRSLGQLAERGLQEHQVLFDEKSLSEAFPDPSQATKHNPFLCKFLQRKKVKKERMYSFMHLSFQEFFAARQYLMLENKKEALDKLQELLRNVERFNPVIQFLFGLSNRDIYPNLKKQSWPSIQDHLQEWLLSVLEKQRKHQKNNLYMHSGMFEDMLHILHCLYELHEEEFVRRAMGVWGEIKFDRIPLTRTDCWVLLYCLQCCPTIRSLKLTECNITAEKLGMLQPALSRCEELGLTVENLSDADVVDLISALGEGKILTELR</sequence>
<evidence type="ECO:0000256" key="4">
    <source>
        <dbReference type="ARBA" id="ARBA00022741"/>
    </source>
</evidence>
<dbReference type="Pfam" id="PF05729">
    <property type="entry name" value="NACHT"/>
    <property type="match status" value="1"/>
</dbReference>
<dbReference type="KEGG" id="char:105896024"/>
<name>A0A8M1KNI0_CLUHA</name>
<dbReference type="GO" id="GO:0005737">
    <property type="term" value="C:cytoplasm"/>
    <property type="evidence" value="ECO:0007669"/>
    <property type="project" value="UniProtKB-SubCell"/>
</dbReference>
<accession>A0A8M1KNI0</accession>
<protein>
    <submittedName>
        <fullName evidence="11">NACHT, LRR and PYD domains-containing protein 1 homolog</fullName>
    </submittedName>
</protein>
<reference evidence="11" key="1">
    <citation type="submission" date="2025-08" db="UniProtKB">
        <authorList>
            <consortium name="RefSeq"/>
        </authorList>
    </citation>
    <scope>IDENTIFICATION</scope>
</reference>
<dbReference type="RefSeq" id="XP_042565437.1">
    <property type="nucleotide sequence ID" value="XM_042709503.1"/>
</dbReference>
<dbReference type="InterPro" id="IPR041075">
    <property type="entry name" value="NOD1/2_WH"/>
</dbReference>
<dbReference type="AlphaFoldDB" id="A0A8M1KNI0"/>
<feature type="domain" description="NACHT" evidence="9">
    <location>
        <begin position="167"/>
        <end position="302"/>
    </location>
</feature>
<evidence type="ECO:0000256" key="1">
    <source>
        <dbReference type="ARBA" id="ARBA00004496"/>
    </source>
</evidence>
<keyword evidence="7" id="KW-0395">Inflammatory response</keyword>
<keyword evidence="10" id="KW-1185">Reference proteome</keyword>
<dbReference type="OrthoDB" id="120976at2759"/>
<dbReference type="Pfam" id="PF17779">
    <property type="entry name" value="WHD_NOD2"/>
    <property type="match status" value="1"/>
</dbReference>
<dbReference type="SMART" id="SM01288">
    <property type="entry name" value="FISNA"/>
    <property type="match status" value="1"/>
</dbReference>
<comment type="subcellular location">
    <subcellularLocation>
        <location evidence="1">Cytoplasm</location>
    </subcellularLocation>
</comment>
<evidence type="ECO:0000256" key="8">
    <source>
        <dbReference type="SAM" id="MobiDB-lite"/>
    </source>
</evidence>
<evidence type="ECO:0000256" key="6">
    <source>
        <dbReference type="ARBA" id="ARBA00022843"/>
    </source>
</evidence>
<dbReference type="InterPro" id="IPR029495">
    <property type="entry name" value="NACHT-assoc"/>
</dbReference>
<dbReference type="PROSITE" id="PS50837">
    <property type="entry name" value="NACHT"/>
    <property type="match status" value="1"/>
</dbReference>
<dbReference type="InterPro" id="IPR041267">
    <property type="entry name" value="NLRP_HD2"/>
</dbReference>
<keyword evidence="6" id="KW-0832">Ubl conjugation</keyword>
<dbReference type="Pfam" id="PF14484">
    <property type="entry name" value="FISNA"/>
    <property type="match status" value="1"/>
</dbReference>
<evidence type="ECO:0000259" key="9">
    <source>
        <dbReference type="PROSITE" id="PS50837"/>
    </source>
</evidence>
<keyword evidence="2" id="KW-0963">Cytoplasm</keyword>
<evidence type="ECO:0000256" key="5">
    <source>
        <dbReference type="ARBA" id="ARBA00022840"/>
    </source>
</evidence>
<evidence type="ECO:0000256" key="7">
    <source>
        <dbReference type="ARBA" id="ARBA00023198"/>
    </source>
</evidence>
<gene>
    <name evidence="11" type="primary">LOC105896024</name>
</gene>
<keyword evidence="3" id="KW-0677">Repeat</keyword>
<evidence type="ECO:0000313" key="11">
    <source>
        <dbReference type="RefSeq" id="XP_042565437.1"/>
    </source>
</evidence>
<dbReference type="GO" id="GO:0005524">
    <property type="term" value="F:ATP binding"/>
    <property type="evidence" value="ECO:0007669"/>
    <property type="project" value="UniProtKB-KW"/>
</dbReference>
<organism evidence="10 11">
    <name type="scientific">Clupea harengus</name>
    <name type="common">Atlantic herring</name>
    <dbReference type="NCBI Taxonomy" id="7950"/>
    <lineage>
        <taxon>Eukaryota</taxon>
        <taxon>Metazoa</taxon>
        <taxon>Chordata</taxon>
        <taxon>Craniata</taxon>
        <taxon>Vertebrata</taxon>
        <taxon>Euteleostomi</taxon>
        <taxon>Actinopterygii</taxon>
        <taxon>Neopterygii</taxon>
        <taxon>Teleostei</taxon>
        <taxon>Clupei</taxon>
        <taxon>Clupeiformes</taxon>
        <taxon>Clupeoidei</taxon>
        <taxon>Clupeidae</taxon>
        <taxon>Clupea</taxon>
    </lineage>
</organism>
<dbReference type="GO" id="GO:0045087">
    <property type="term" value="P:innate immune response"/>
    <property type="evidence" value="ECO:0007669"/>
    <property type="project" value="UniProtKB-KW"/>
</dbReference>
<dbReference type="InterPro" id="IPR007111">
    <property type="entry name" value="NACHT_NTPase"/>
</dbReference>
<dbReference type="InterPro" id="IPR050637">
    <property type="entry name" value="NLRP_innate_immun_reg"/>
</dbReference>
<dbReference type="GeneID" id="105896024"/>
<feature type="region of interest" description="Disordered" evidence="8">
    <location>
        <begin position="52"/>
        <end position="76"/>
    </location>
</feature>
<keyword evidence="5" id="KW-0067">ATP-binding</keyword>
<dbReference type="PANTHER" id="PTHR45690">
    <property type="entry name" value="NACHT, LRR AND PYD DOMAINS-CONTAINING PROTEIN 12"/>
    <property type="match status" value="1"/>
</dbReference>
<dbReference type="Pfam" id="PF17776">
    <property type="entry name" value="NLRC4_HD2"/>
    <property type="match status" value="1"/>
</dbReference>
<proteinExistence type="predicted"/>